<dbReference type="InterPro" id="IPR000023">
    <property type="entry name" value="Phosphofructokinase_dom"/>
</dbReference>
<evidence type="ECO:0000256" key="6">
    <source>
        <dbReference type="ARBA" id="ARBA00022777"/>
    </source>
</evidence>
<dbReference type="GO" id="GO:0009749">
    <property type="term" value="P:response to glucose"/>
    <property type="evidence" value="ECO:0007669"/>
    <property type="project" value="TreeGrafter"/>
</dbReference>
<gene>
    <name evidence="12" type="ORF">RS030_182719</name>
</gene>
<dbReference type="GO" id="GO:0006002">
    <property type="term" value="P:fructose 6-phosphate metabolic process"/>
    <property type="evidence" value="ECO:0007669"/>
    <property type="project" value="InterPro"/>
</dbReference>
<evidence type="ECO:0000313" key="13">
    <source>
        <dbReference type="Proteomes" id="UP001311799"/>
    </source>
</evidence>
<dbReference type="Proteomes" id="UP001311799">
    <property type="component" value="Unassembled WGS sequence"/>
</dbReference>
<dbReference type="InterPro" id="IPR022953">
    <property type="entry name" value="ATP_PFK"/>
</dbReference>
<feature type="binding site" evidence="10">
    <location>
        <begin position="280"/>
        <end position="282"/>
    </location>
    <ligand>
        <name>substrate</name>
    </ligand>
</feature>
<evidence type="ECO:0000256" key="10">
    <source>
        <dbReference type="HAMAP-Rule" id="MF_03185"/>
    </source>
</evidence>
<dbReference type="GO" id="GO:0003872">
    <property type="term" value="F:6-phosphofructokinase activity"/>
    <property type="evidence" value="ECO:0007669"/>
    <property type="project" value="UniProtKB-UniRule"/>
</dbReference>
<dbReference type="GO" id="GO:0005829">
    <property type="term" value="C:cytosol"/>
    <property type="evidence" value="ECO:0007669"/>
    <property type="project" value="TreeGrafter"/>
</dbReference>
<accession>A0AAV9Y080</accession>
<dbReference type="HAMAP" id="MF_01980">
    <property type="entry name" value="Phosphofructokinase_II_Long"/>
    <property type="match status" value="1"/>
</dbReference>
<dbReference type="SUPFAM" id="SSF53784">
    <property type="entry name" value="Phosphofructokinase"/>
    <property type="match status" value="2"/>
</dbReference>
<evidence type="ECO:0000256" key="5">
    <source>
        <dbReference type="ARBA" id="ARBA00022723"/>
    </source>
</evidence>
<reference evidence="12 13" key="1">
    <citation type="submission" date="2023-10" db="EMBL/GenBank/DDBJ databases">
        <title>Comparative genomics analysis reveals potential genetic determinants of host preference in Cryptosporidium xiaoi.</title>
        <authorList>
            <person name="Xiao L."/>
            <person name="Li J."/>
        </authorList>
    </citation>
    <scope>NUCLEOTIDE SEQUENCE [LARGE SCALE GENOMIC DNA]</scope>
    <source>
        <strain evidence="12 13">52996</strain>
    </source>
</reference>
<comment type="cofactor">
    <cofactor evidence="1 10">
        <name>Mg(2+)</name>
        <dbReference type="ChEBI" id="CHEBI:18420"/>
    </cofactor>
</comment>
<comment type="subcellular location">
    <subcellularLocation>
        <location evidence="10">Cytoplasm</location>
    </subcellularLocation>
</comment>
<keyword evidence="3 10" id="KW-0963">Cytoplasm</keyword>
<evidence type="ECO:0000259" key="11">
    <source>
        <dbReference type="Pfam" id="PF00365"/>
    </source>
</evidence>
<dbReference type="EC" id="2.7.1.90" evidence="10"/>
<dbReference type="NCBIfam" id="NF005482">
    <property type="entry name" value="PRK07085.1"/>
    <property type="match status" value="1"/>
</dbReference>
<comment type="caution">
    <text evidence="10">Lacks conserved residue(s) required for the propagation of feature annotation.</text>
</comment>
<dbReference type="PANTHER" id="PTHR43650">
    <property type="entry name" value="PYROPHOSPHATE--FRUCTOSE 6-PHOSPHATE 1-PHOSPHOTRANSFERASE"/>
    <property type="match status" value="1"/>
</dbReference>
<dbReference type="InterPro" id="IPR011183">
    <property type="entry name" value="PfpB_PPi_PFK"/>
</dbReference>
<evidence type="ECO:0000256" key="7">
    <source>
        <dbReference type="ARBA" id="ARBA00022842"/>
    </source>
</evidence>
<comment type="similarity">
    <text evidence="10">Belongs to the phosphofructokinase type A (PFKA) family. PPi-dependent PFK group II subfamily. Clade 'Long' sub-subfamily.</text>
</comment>
<evidence type="ECO:0000256" key="4">
    <source>
        <dbReference type="ARBA" id="ARBA00022679"/>
    </source>
</evidence>
<organism evidence="12 13">
    <name type="scientific">Cryptosporidium xiaoi</name>
    <dbReference type="NCBI Taxonomy" id="659607"/>
    <lineage>
        <taxon>Eukaryota</taxon>
        <taxon>Sar</taxon>
        <taxon>Alveolata</taxon>
        <taxon>Apicomplexa</taxon>
        <taxon>Conoidasida</taxon>
        <taxon>Coccidia</taxon>
        <taxon>Eucoccidiorida</taxon>
        <taxon>Eimeriorina</taxon>
        <taxon>Cryptosporidiidae</taxon>
        <taxon>Cryptosporidium</taxon>
    </lineage>
</organism>
<feature type="binding site" evidence="10">
    <location>
        <position position="205"/>
    </location>
    <ligand>
        <name>Mg(2+)</name>
        <dbReference type="ChEBI" id="CHEBI:18420"/>
        <note>catalytic</note>
    </ligand>
</feature>
<dbReference type="GO" id="GO:0005524">
    <property type="term" value="F:ATP binding"/>
    <property type="evidence" value="ECO:0007669"/>
    <property type="project" value="InterPro"/>
</dbReference>
<keyword evidence="5 10" id="KW-0479">Metal-binding</keyword>
<sequence>MTQKQTELRTKGMNSYSNASMTLVSDLNVCHSSIQNYRRKWDPCLPMTLRSPVVAKEVANFKSENMRQEDMSEFFPLTHNNNFVKFEAISDNSQSWRKYPARRLGVVLSGGQASGGHNVIAGLMSYIKLCNQSSQLFGFIGGPEGIYTERYKEITQENINTILNQGGFDIICSGRNKIETEEQKKASMEVCNKLGLHGLVVVGGDDSNTNAAILAEYFEKNSCSTVVVGCPKTIDGDLKNDVIETSFGYDTAIKTYSEELGNIINALITEKNRYYFVRLMGRSASHITLECGLQIRSNLILIGEEIKKENRSLMSIVDEIIEMVIKRETSGKRYGIILLPEGLIEFIPEFEVLIKELNKILLTTNERDEIISNLSDDMKKLFLELPMDVQKQLLLERDPHGNVQVAKIATEELLVYMAKEKLSIMGKSYLFNNVRTHYFGYEGRCALPSNFDANYCFALGNTAAALVDNKRNGYMAIVRNLSGHPKEWEPAGCPLTYMMNIELRKGKSVPVIKKYLVDLNGQAYKAYTQVKSEWKYNDHYRNPGPIQFEGPNSNITNYMLVPPKAEDLLSKEGCSSNNCSNLSALRSSERIQVSKILTSKTARFYEYRDFSSKDREFVGVIERNLPFQIGKHNNKTLYFAEDTNFGCDYETKHDKTFEYSSSNSSSVTTTKSTTTTTTVTTTVTSTISSNLITGTAKKECIGIILSNKSTPGVQNVVSGLIDNLVDLKHLFVFPTICDFVKGRAFKVKLDQNNKDSANINLGGFRVPSRAEFVSLEESGNSLSSSNCIYDTHVSNSEQFGDFYNYSVDDDYLMKIINSFGLNAIAILGDNVACTFSARISEKLLCLSYASLNMKEIPVVFIPVCIENSILHPMMDVCLGFDSVSKSISTLVGNLLTDSASATKYWYFMRVCGPKTSNLALEVGLQTQPNMVIIPERYINEHSRLICYETESFGVTLDDIVTQVCDVICMKSNEGKNFGGVIISEGLFDQIYPTKEYRRMISKYRYLHESVSESKSVFGCFDNIPNLTRFEKKVIDNFKSIFNNIDERILKKLIFEKDMDNVPTEIIISNLVQRELIHRKSQNKFAGSMNPVCFTFTDQVKSCFPSEYDCNIGYSYGCLAGRIIQNNIIGGYMTGIKGTLDNIEEWKMYAIPITDLLTINFIDKHIENYNLNSFYQSEKGTPKMSSRFNYELVCRLNKINLNTDYSFNYLMDNIKYWEFNNAYINSGPIQFTGSFKNNVNNSLLEKEYLYTRNIKELNDLLLDVKNSCQFGIGKEVLEATISQLRAVRMSIKVLDDYNCVNNTLTKKYKQS</sequence>
<keyword evidence="6 10" id="KW-0418">Kinase</keyword>
<evidence type="ECO:0000256" key="2">
    <source>
        <dbReference type="ARBA" id="ARBA00003138"/>
    </source>
</evidence>
<keyword evidence="13" id="KW-1185">Reference proteome</keyword>
<comment type="pathway">
    <text evidence="10">Carbohydrate degradation; glycolysis; D-glyceraldehyde 3-phosphate and glycerone phosphate from D-glucose: step 3/4.</text>
</comment>
<dbReference type="GO" id="GO:0047334">
    <property type="term" value="F:diphosphate-fructose-6-phosphate 1-phosphotransferase activity"/>
    <property type="evidence" value="ECO:0007669"/>
    <property type="project" value="UniProtKB-EC"/>
</dbReference>
<keyword evidence="7 10" id="KW-0460">Magnesium</keyword>
<comment type="catalytic activity">
    <reaction evidence="9 10">
        <text>beta-D-fructose 6-phosphate + diphosphate = beta-D-fructose 1,6-bisphosphate + phosphate + H(+)</text>
        <dbReference type="Rhea" id="RHEA:13613"/>
        <dbReference type="ChEBI" id="CHEBI:15378"/>
        <dbReference type="ChEBI" id="CHEBI:32966"/>
        <dbReference type="ChEBI" id="CHEBI:33019"/>
        <dbReference type="ChEBI" id="CHEBI:43474"/>
        <dbReference type="ChEBI" id="CHEBI:57634"/>
        <dbReference type="EC" id="2.7.1.90"/>
    </reaction>
</comment>
<feature type="domain" description="Phosphofructokinase" evidence="11">
    <location>
        <begin position="103"/>
        <end position="465"/>
    </location>
</feature>
<evidence type="ECO:0000256" key="1">
    <source>
        <dbReference type="ARBA" id="ARBA00001946"/>
    </source>
</evidence>
<dbReference type="PRINTS" id="PR00476">
    <property type="entry name" value="PHFRCTKINASE"/>
</dbReference>
<keyword evidence="4 10" id="KW-0808">Transferase</keyword>
<dbReference type="EMBL" id="JAWDEY010000009">
    <property type="protein sequence ID" value="KAK6590113.1"/>
    <property type="molecule type" value="Genomic_DNA"/>
</dbReference>
<evidence type="ECO:0000313" key="12">
    <source>
        <dbReference type="EMBL" id="KAK6590113.1"/>
    </source>
</evidence>
<evidence type="ECO:0000256" key="9">
    <source>
        <dbReference type="ARBA" id="ARBA00048072"/>
    </source>
</evidence>
<feature type="site" description="Important for catalytic activity and substrate specificity; stabilizes the transition state when the phosphoryl donor is PPi; prevents ATP from binding by mimicking the alpha-phosphate group of ATP" evidence="10">
    <location>
        <position position="206"/>
    </location>
</feature>
<feature type="domain" description="Phosphofructokinase" evidence="11">
    <location>
        <begin position="811"/>
        <end position="999"/>
    </location>
</feature>
<feature type="binding site" evidence="10">
    <location>
        <begin position="441"/>
        <end position="444"/>
    </location>
    <ligand>
        <name>substrate</name>
    </ligand>
</feature>
<name>A0AAV9Y080_9CRYT</name>
<comment type="function">
    <text evidence="2 10">Catalyzes the phosphorylation of D-fructose 6-phosphate, the first committing step of glycolysis. Uses inorganic phosphate (PPi) as phosphoryl donor instead of ATP like common ATP-dependent phosphofructokinases (ATP-PFKs), which renders the reaction reversible, and can thus function both in glycolysis and gluconeogenesis. Consistently, PPi-PFK can replace the enzymes of both the forward (ATP-PFK) and reverse (fructose-bisphosphatase (FBPase)) reactions.</text>
</comment>
<feature type="active site" description="Proton acceptor" evidence="10">
    <location>
        <position position="235"/>
    </location>
</feature>
<dbReference type="Gene3D" id="3.40.50.460">
    <property type="entry name" value="Phosphofructokinase domain"/>
    <property type="match status" value="2"/>
</dbReference>
<comment type="activity regulation">
    <text evidence="10">Non-allosteric.</text>
</comment>
<feature type="binding site" evidence="10">
    <location>
        <position position="111"/>
    </location>
    <ligand>
        <name>diphosphate</name>
        <dbReference type="ChEBI" id="CHEBI:33019"/>
    </ligand>
</feature>
<comment type="caution">
    <text evidence="12">The sequence shown here is derived from an EMBL/GenBank/DDBJ whole genome shotgun (WGS) entry which is preliminary data.</text>
</comment>
<dbReference type="NCBIfam" id="TIGR02477">
    <property type="entry name" value="PFKA_PPi"/>
    <property type="match status" value="1"/>
</dbReference>
<protein>
    <recommendedName>
        <fullName evidence="10">Pyrophosphate--fructose 6-phosphate 1-phosphotransferase</fullName>
        <ecNumber evidence="10">2.7.1.90</ecNumber>
    </recommendedName>
    <alternativeName>
        <fullName evidence="10">6-phosphofructokinase, pyrophosphate dependent</fullName>
    </alternativeName>
    <alternativeName>
        <fullName evidence="10">PPi-dependent phosphofructokinase</fullName>
        <shortName evidence="10">PPi-PFK</shortName>
    </alternativeName>
    <alternativeName>
        <fullName evidence="10">Pyrophosphate-dependent 6-phosphofructose-1-kinase</fullName>
    </alternativeName>
</protein>
<dbReference type="Gene3D" id="3.40.50.450">
    <property type="match status" value="2"/>
</dbReference>
<keyword evidence="8 10" id="KW-0324">Glycolysis</keyword>
<feature type="site" description="Important for catalytic activity; stabilizes the transition state when the phosphoryl donor is PPi" evidence="10">
    <location>
        <position position="232"/>
    </location>
</feature>
<feature type="binding site" evidence="10">
    <location>
        <begin position="233"/>
        <end position="235"/>
    </location>
    <ligand>
        <name>substrate</name>
    </ligand>
</feature>
<feature type="binding site" evidence="10">
    <location>
        <position position="341"/>
    </location>
    <ligand>
        <name>substrate</name>
    </ligand>
</feature>
<dbReference type="GO" id="GO:0046872">
    <property type="term" value="F:metal ion binding"/>
    <property type="evidence" value="ECO:0007669"/>
    <property type="project" value="UniProtKB-KW"/>
</dbReference>
<comment type="subunit">
    <text evidence="10">Tetramer of two alpha (regulatory) and two beta (catalytic) chains.</text>
</comment>
<dbReference type="Pfam" id="PF00365">
    <property type="entry name" value="PFK"/>
    <property type="match status" value="2"/>
</dbReference>
<dbReference type="Gene3D" id="1.10.10.480">
    <property type="entry name" value="Phosphofructokinase, domain 3"/>
    <property type="match status" value="1"/>
</dbReference>
<evidence type="ECO:0000256" key="3">
    <source>
        <dbReference type="ARBA" id="ARBA00022490"/>
    </source>
</evidence>
<dbReference type="InterPro" id="IPR035966">
    <property type="entry name" value="PKF_sf"/>
</dbReference>
<proteinExistence type="inferred from homology"/>
<dbReference type="PANTHER" id="PTHR43650:SF1">
    <property type="entry name" value="PYROPHOSPHATE--FRUCTOSE 6-PHOSPHATE 1-PHOSPHOTRANSFERASE SUBUNIT BETA 2"/>
    <property type="match status" value="1"/>
</dbReference>
<evidence type="ECO:0000256" key="8">
    <source>
        <dbReference type="ARBA" id="ARBA00023152"/>
    </source>
</evidence>